<organism evidence="5 6">
    <name type="scientific">Achlya hypogyna</name>
    <name type="common">Oomycete</name>
    <name type="synonym">Protoachlya hypogyna</name>
    <dbReference type="NCBI Taxonomy" id="1202772"/>
    <lineage>
        <taxon>Eukaryota</taxon>
        <taxon>Sar</taxon>
        <taxon>Stramenopiles</taxon>
        <taxon>Oomycota</taxon>
        <taxon>Saprolegniomycetes</taxon>
        <taxon>Saprolegniales</taxon>
        <taxon>Achlyaceae</taxon>
        <taxon>Achlya</taxon>
    </lineage>
</organism>
<dbReference type="GO" id="GO:0030286">
    <property type="term" value="C:dynein complex"/>
    <property type="evidence" value="ECO:0007669"/>
    <property type="project" value="InterPro"/>
</dbReference>
<dbReference type="GO" id="GO:0005524">
    <property type="term" value="F:ATP binding"/>
    <property type="evidence" value="ECO:0007669"/>
    <property type="project" value="InterPro"/>
</dbReference>
<dbReference type="Gene3D" id="1.20.920.20">
    <property type="match status" value="1"/>
</dbReference>
<dbReference type="InterPro" id="IPR024317">
    <property type="entry name" value="Dynein_heavy_chain_D4_dom"/>
</dbReference>
<dbReference type="Pfam" id="PF12777">
    <property type="entry name" value="MT"/>
    <property type="match status" value="1"/>
</dbReference>
<dbReference type="EMBL" id="JNBR01000005">
    <property type="protein sequence ID" value="OQS01589.1"/>
    <property type="molecule type" value="Genomic_DNA"/>
</dbReference>
<evidence type="ECO:0000259" key="4">
    <source>
        <dbReference type="PROSITE" id="PS50222"/>
    </source>
</evidence>
<dbReference type="GO" id="GO:0045505">
    <property type="term" value="F:dynein intermediate chain binding"/>
    <property type="evidence" value="ECO:0007669"/>
    <property type="project" value="InterPro"/>
</dbReference>
<dbReference type="PROSITE" id="PS50222">
    <property type="entry name" value="EF_HAND_2"/>
    <property type="match status" value="1"/>
</dbReference>
<dbReference type="Gene3D" id="1.20.58.1120">
    <property type="match status" value="1"/>
</dbReference>
<evidence type="ECO:0000256" key="3">
    <source>
        <dbReference type="SAM" id="MobiDB-lite"/>
    </source>
</evidence>
<accession>A0A1V9ZUD4</accession>
<feature type="domain" description="EF-hand" evidence="4">
    <location>
        <begin position="638"/>
        <end position="673"/>
    </location>
</feature>
<dbReference type="InterPro" id="IPR035699">
    <property type="entry name" value="AAA_6"/>
</dbReference>
<sequence>MRPAKGVPIVSPRAEMARHTIHTPKELVLMRGELPQTFAASRRRPDPSHRPASAGPTMPSAAVTNQGSREAMQQRLVLSPRAETPLLQAVPTTRPVRAASAAPTRPQHQANPRNLLRPKSSTAQRKLLQTAEPDPIKNHSDSDHGDRAVVDALQLHRPATAAPALHKNSVAGSNKRFKIAAVAIGMAAKSASVTPEVATPEVDEAPDDKLTARQMQSRDALRILTKRKPREQLTALLQSPESDTFRYAVPAHQLQPFARYDPYTLVDVPFPYVYASHLHDTKPDPVQFTSDDRIIDTHIKCDFYVIHATGLLFYCKTNATVEYQSMADWDRERRVFKAVSDIALFRKYRGLKALVCWKRYYLRNKFAKAQSAIEHQLYFCNPVLLATMTHIRHKLLPFQTMHLFEPTNSGVKAPDVFVHTQKQRVVEAAKHLADICSWLRDLLSAVAKEYLSQYSTTESVITHAETCFTSRKSTVFHVDQLRRISSASPRHGAPKQPASPLANGVDVDLQAIRTELQRNRFRYQVSEARRTHAPAVDEVKWSIAAVKRAKCLELAHFITRVDLMLLDIYQDVIVRSAHNLVQVLEIGAGAKGPTLLLSKDAYMKAYRRFDTFGTESMNTAQLTRLLQFVFDGKLQGAALDNRVEAFIAVFDSNGDGDISLDEFSHGLDILLDEERMQALDPDSMSVFESSQKIDMFRPEPLFTVHLGLDGNDKLTFEPTLGVVSQSVHATLNGFFDVCAHVQRLVEQPVLLPYLTFAYEVRSTEIGAAEPPDRPATRVPTLLMERADQDASYLALCSKIEEVLKDSTCAAIAYSKCFEGLRAAHVQNNMIDFDALAAQHRTGAYALQVMQTDIARYQKEQADLETLVQRQDIQLIRVQTSGLKEQFLPSPARCLHEYARILPVLAESNCKELLSYIETASIKIQRPATKTLDAFVSYLLNLQEVSNDLLTKDHDAVQITSYFDVLRAAGFAIPDHAQASYDLCGPELSTLKANATTCLAKRDMDIREYAVLLSQSIDHLEANIEYLQTEACSDQVCDGGLDCDKALAFTQRIQDAALDHELKAKRFVYIRSLFNSFLANVLPESPLFQSLPHLIHDITLKHDVWALIAETEETLARWGPTALKDLPMNEMRLLLEQLTDILARMVEKYANLLVTRRLSKLQSYLAHITPTLQDLCSEHLEERHWQRLENKLQVKFEYEVDAFASTDTASAFRHTEISFQYFMSLGIEDAKDDIHEVVQEAVTEAAIGKSLEEAIKVWETKDIPFVPRLVDHETREILVLGNTSEVLAMLEESDVLLQTIMGSSYIRPIQSIATKWRDEVTNMIDLMTRLDECHRYWDHMEAFLSSEFMRALPDQAQSYGQLEKTWRALVDKISKNPSLLRTARATGVKEQLTALTHGFNAIYKLLEGYLQLKRQNFPRFYVLSDAELAELIAQCREPRNIQKYLHCVFPCIARLEFGLDERSQDIVAAHSPALPFREVISLGKNLKARGYIEQWVSAVHRRLHERVQKMVRDLVPFWLGHTESAFDVEALKDAALQSVLVANDIATCHTIAHAVARQGACQAAETLGAASKTHAARLHELAASAVTQTSRHGAVLVSSLLLQQLYYRDVIAGLGQSHGKEHMRYSLQEDTGDVFVEWHDVRVPYGFTYYSPSHQPLVLAPLTARYHVALFTAMRSFHTTLVTGPCIGGKSTLVQMLSRALGRELLQTHCSSFTRQGQLEQLVAGGLLLSGTLLLRNVDTLAAPVLQFLAQTISTLVNHAMAKRHHVVLDDREVHFSLGAHIVLTSNVTPTSPAASAAFRAIAERTLSLSVVPMHVSTLFHSLLYSHGWSRATELANKLACVWHEFRAVVSRELPSLLHATTLRVAVEAVAPLLHTAPDVDDRDQLVQTTLVTFFTARVHPHSEDLHAHLAAFVKSVWFMAPPPRPSDPALVDESEAVEAPPVDPLAASLAQAYYKHHAVLTPQGQTLATATGEALAHFRCVVVTGAPKSGKTTTVHLLAHALNCFLPCVHDVYPSMAAWGGVQPADTRFVRIKRLLPAALSLDRLYGTSGDAETSILKHLLHEPAEASSCHFVPESGPLVIEAVPLPVYLQHLLAVRQRVWVCLDGPLGGPWVDHLLGVASCRSSLLHQFPERWKDVVTCEPHVSIVFETIELLAASPSLVANVGLIHVADAPGHAAVHHQLLEGYLRGFAARPGVPMLVAEACSKYLGDRAFIDRLLECQFQGKSHYELQPVHSVQNVLALLQAQLTSHPAIPFHAIFQASGDVLLQYTAKVELVVLWSLAWGLGAALDVHTKRMLSSVLESHFRHLQDAWSTNGLHVSLYDCLLDVTTLRFRRGRDHLLPPNATQNTPLFAVYLPRVASTLVHAAAKQAFRGGLPVLVCGAPDAGSSSCVHDLLQRLSAFAARGLSTLDAAPTHVAEEKTRVANMRMSTTLLVSSMAGRMKRRIHAAKGDPSRRDSVYAKATAHVAGDNMCNHVDGGNLVAAYVPCSASMTSSLLEAYLERTMQRERRSVLEPPPGKTMVLFLDDVHVPMATHPSVHATLRSILDLRQVYLGTEVEPHSIESTLLVATAPLSYTSSLGGSVTSAARLLGRFFPIVLEAMTPTDLYHLIQPVFAQHFERQDMRYALAVRQQVPVIAAITIDLFVALQTKAPVFGLRSLFEFLQQLVRPSPTAITDVHALVRLWHHESVRTFVDATGGATAVASEIDHRLALLRDRAAATAFVNDAIWSFAPHVLVTGAMSIEARARARRQSSSSLLAPTAVAGLSASEPFYEELARGDDSIESDTARLHALLAPHVPASFILMPSAVASVAPRAVLSSALGRATAAAAGGGKRSTVEAAATLMGHTVLHYVETGEPTRWKATLQRAVRLAGVEQRDVSLIIESVNVFSNAQVADLVQLMLGRVVPLLFSAEEQDRLAQQVKEDKLAEMTALHCEQLKQAKINALAEKQNEVQRAVDAGSYSDASLAQLEARWDAKIQRGLDALVNVQHGETDDLLRQFEANVDVNMAIVLPIAKSVGVLSGIWNDILRAAGRNLRVAVLLTPASKQRLVEQAPKLASACPVAMAPAPPPATVQAVVRAHVYREWVAAELRLPGTCSEAELNVLATIGAMCHVTSAAMANADVAMHAIPRFARQVFLSLAHIRAEADSCMVRPRRYLRFVELLQVEVDKAKATESALIADIEAKTAAIAAQKNVLSTHQSTADHLRAEMRQQKLDVDAHVASTNEMDRSTQAELRDALQMLDDANAAVAALDKRYIIEIKSFIHPPMLVHLVLNAVCVVFGVEPSWDNARRLLSDVNFVVSMINYDKDAVPDRVLENLEPYIADPLFTRDEVEKQSIAASTMVTWIVAIHAYARVRTVIKPKLDVLNAAQANLRGLVKAFTDCKQQLDVADQAATNLEKMIQVDMQTKKELQDAIESVRHLSRQGSMVLALLAVETAYMTATLDAMVEMEATILVEAAVAAAVVVYASGFPRDTRAILVEHWRQDLAARDIAYRSHPTISILSDSALPPWGRWLQSMGLFHSRMDQAIALTIAYAQGVLVLANFSTEMDTLLNNVLAVRGLAPETRFATDRDFDATVEACITSGTPLVVHGLTPAAMTTILANYAKRADTTGSEHRLRAGIHSKFRFIFTSYLGKEFFGHHDGIVLDSKLVLDNLHTTLVDDMCRSNVGNASSPGAAACVAALVAGEADLHDAQDNVILQLRDVLASLKFTALELEKLKDICAHNARVRESMTSHQVALDAALAVYRSPSCQALARLGANVYTALSPVAPLSLNGFRKLFSELLMPDKWRSADEWLVLALDRLVVSMPPEAWTSFLWRLAFWLHSESAPSAGFGCSSSEVAVSTATDGFLQLQVDMLLPPSLAAHTSPDALKLLQACSNDDVMAALQSQQPAAKRRRQRPVANELTDSVAAYLASAAPSVEQLVLLLRLLWPTERLSAWSAQFVLDTLKLARLEPRLTPSAWYQRVGARDSWCRVAQSRELPTTRQYLGDVLQLTIPMPMQYKVLHSLLQRMPLATPDDPFALTHYDLGHNQTLVCFDSVHGLLQADEATPLVLTQFAWRCVYVADPDHLTAYTRRYRLDDKPVGVVADEIETKALPPEGSALHVFPINSPMPRAIDSSFMALAPPRMSALGSALRDNLLHVVSLPFSASVADVLQTAPLSELGRSTVGILVWRVLSGVCFFHAVLLVRQRTVVGALADHDEFDPSDVTLAVVELMGPILQGLVRLYARYKDGPNPYSGVDWPALRLRLLQRVYARKQLSIRFSTLLDRMLCECVGPALVAWEPSAAVSSFHLPLPAFYSLFHDRQVATSEDYLRLLCEFAATATLEFSDVRPCAEPTIPDVLHHLLATDDATQASVMSKFADFVQALCARIPPPLVLKLHPRNASKPTPLRYFAKSVVRAYERDVAAFTAALQALIPLAGKAWNELTEDHRTAMVQLLQDRLPPRMVLASLDAGQLSLSGYLNALARQAAFLQSWWDEEHVEYWCPAIDTVNELVAAFLVTYGVLFNRDVSQIHAVYEVYATGANVEPARRRHESMLLTGLALLNATPTPSHGVVIAAGQEVPVKVLVRVVEGCADETQKADACPVLRSHLNPVVIGTISLPCSMIESATSLPYLVLSPQTQSS</sequence>
<keyword evidence="2" id="KW-0175">Coiled coil</keyword>
<dbReference type="InterPro" id="IPR024743">
    <property type="entry name" value="Dynein_HC_stalk"/>
</dbReference>
<dbReference type="Pfam" id="PF12780">
    <property type="entry name" value="AAA_8"/>
    <property type="match status" value="1"/>
</dbReference>
<dbReference type="Gene3D" id="1.20.920.30">
    <property type="match status" value="1"/>
</dbReference>
<dbReference type="SUPFAM" id="SSF47473">
    <property type="entry name" value="EF-hand"/>
    <property type="match status" value="1"/>
</dbReference>
<dbReference type="OrthoDB" id="199400at2759"/>
<dbReference type="CDD" id="cd00051">
    <property type="entry name" value="EFh"/>
    <property type="match status" value="1"/>
</dbReference>
<dbReference type="Pfam" id="PF12775">
    <property type="entry name" value="AAA_7"/>
    <property type="match status" value="1"/>
</dbReference>
<feature type="region of interest" description="Disordered" evidence="3">
    <location>
        <begin position="38"/>
        <end position="120"/>
    </location>
</feature>
<dbReference type="GO" id="GO:0007018">
    <property type="term" value="P:microtubule-based movement"/>
    <property type="evidence" value="ECO:0007669"/>
    <property type="project" value="InterPro"/>
</dbReference>
<dbReference type="PANTHER" id="PTHR45703:SF36">
    <property type="entry name" value="DYNEIN HEAVY CHAIN, CYTOPLASMIC"/>
    <property type="match status" value="1"/>
</dbReference>
<dbReference type="Gene3D" id="1.10.287.2620">
    <property type="match status" value="1"/>
</dbReference>
<proteinExistence type="predicted"/>
<dbReference type="PANTHER" id="PTHR45703">
    <property type="entry name" value="DYNEIN HEAVY CHAIN"/>
    <property type="match status" value="1"/>
</dbReference>
<keyword evidence="6" id="KW-1185">Reference proteome</keyword>
<dbReference type="Proteomes" id="UP000243579">
    <property type="component" value="Unassembled WGS sequence"/>
</dbReference>
<keyword evidence="1" id="KW-0106">Calcium</keyword>
<name>A0A1V9ZUD4_ACHHY</name>
<evidence type="ECO:0000313" key="5">
    <source>
        <dbReference type="EMBL" id="OQS01589.1"/>
    </source>
</evidence>
<dbReference type="SUPFAM" id="SSF52540">
    <property type="entry name" value="P-loop containing nucleoside triphosphate hydrolases"/>
    <property type="match status" value="2"/>
</dbReference>
<dbReference type="Pfam" id="PF12774">
    <property type="entry name" value="AAA_6"/>
    <property type="match status" value="1"/>
</dbReference>
<dbReference type="InterPro" id="IPR018247">
    <property type="entry name" value="EF_Hand_1_Ca_BS"/>
</dbReference>
<dbReference type="InterPro" id="IPR027417">
    <property type="entry name" value="P-loop_NTPase"/>
</dbReference>
<dbReference type="Gene3D" id="1.20.140.100">
    <property type="entry name" value="Dynein heavy chain, N-terminal domain 2"/>
    <property type="match status" value="1"/>
</dbReference>
<dbReference type="InterPro" id="IPR026983">
    <property type="entry name" value="DHC"/>
</dbReference>
<evidence type="ECO:0000313" key="6">
    <source>
        <dbReference type="Proteomes" id="UP000243579"/>
    </source>
</evidence>
<dbReference type="Gene3D" id="3.40.50.300">
    <property type="entry name" value="P-loop containing nucleotide triphosphate hydrolases"/>
    <property type="match status" value="4"/>
</dbReference>
<dbReference type="InterPro" id="IPR042228">
    <property type="entry name" value="Dynein_linker_3"/>
</dbReference>
<protein>
    <submittedName>
        <fullName evidence="5">Dynein heavy chain 6, axonemal</fullName>
    </submittedName>
</protein>
<reference evidence="5 6" key="1">
    <citation type="journal article" date="2014" name="Genome Biol. Evol.">
        <title>The secreted proteins of Achlya hypogyna and Thraustotheca clavata identify the ancestral oomycete secretome and reveal gene acquisitions by horizontal gene transfer.</title>
        <authorList>
            <person name="Misner I."/>
            <person name="Blouin N."/>
            <person name="Leonard G."/>
            <person name="Richards T.A."/>
            <person name="Lane C.E."/>
        </authorList>
    </citation>
    <scope>NUCLEOTIDE SEQUENCE [LARGE SCALE GENOMIC DNA]</scope>
    <source>
        <strain evidence="5 6">ATCC 48635</strain>
    </source>
</reference>
<dbReference type="InterPro" id="IPR011992">
    <property type="entry name" value="EF-hand-dom_pair"/>
</dbReference>
<dbReference type="GO" id="GO:0005509">
    <property type="term" value="F:calcium ion binding"/>
    <property type="evidence" value="ECO:0007669"/>
    <property type="project" value="InterPro"/>
</dbReference>
<dbReference type="Gene3D" id="1.10.238.10">
    <property type="entry name" value="EF-hand"/>
    <property type="match status" value="1"/>
</dbReference>
<dbReference type="PROSITE" id="PS00018">
    <property type="entry name" value="EF_HAND_1"/>
    <property type="match status" value="1"/>
</dbReference>
<dbReference type="InterPro" id="IPR042222">
    <property type="entry name" value="Dynein_2_N"/>
</dbReference>
<dbReference type="InterPro" id="IPR002048">
    <property type="entry name" value="EF_hand_dom"/>
</dbReference>
<dbReference type="Pfam" id="PF08393">
    <property type="entry name" value="DHC_N2"/>
    <property type="match status" value="1"/>
</dbReference>
<gene>
    <name evidence="5" type="ORF">ACHHYP_00556</name>
</gene>
<dbReference type="Gene3D" id="3.20.180.20">
    <property type="entry name" value="Dynein heavy chain, N-terminal domain 2"/>
    <property type="match status" value="1"/>
</dbReference>
<dbReference type="STRING" id="1202772.A0A1V9ZUD4"/>
<comment type="caution">
    <text evidence="5">The sequence shown here is derived from an EMBL/GenBank/DDBJ whole genome shotgun (WGS) entry which is preliminary data.</text>
</comment>
<dbReference type="GO" id="GO:0051959">
    <property type="term" value="F:dynein light intermediate chain binding"/>
    <property type="evidence" value="ECO:0007669"/>
    <property type="project" value="InterPro"/>
</dbReference>
<evidence type="ECO:0000256" key="2">
    <source>
        <dbReference type="ARBA" id="ARBA00023054"/>
    </source>
</evidence>
<dbReference type="InterPro" id="IPR013602">
    <property type="entry name" value="Dynein_heavy_linker"/>
</dbReference>
<evidence type="ECO:0000256" key="1">
    <source>
        <dbReference type="ARBA" id="ARBA00022837"/>
    </source>
</evidence>